<gene>
    <name evidence="2" type="ORF">IAD15_10875</name>
</gene>
<dbReference type="InterPro" id="IPR045886">
    <property type="entry name" value="ThiF/MoeB/HesA"/>
</dbReference>
<dbReference type="GO" id="GO:0061504">
    <property type="term" value="P:cyclic threonylcarbamoyladenosine biosynthetic process"/>
    <property type="evidence" value="ECO:0007669"/>
    <property type="project" value="TreeGrafter"/>
</dbReference>
<dbReference type="Gene3D" id="3.40.50.720">
    <property type="entry name" value="NAD(P)-binding Rossmann-like Domain"/>
    <property type="match status" value="1"/>
</dbReference>
<dbReference type="InterPro" id="IPR000594">
    <property type="entry name" value="ThiF_NAD_FAD-bd"/>
</dbReference>
<dbReference type="PANTHER" id="PTHR43267">
    <property type="entry name" value="TRNA THREONYLCARBAMOYLADENOSINE DEHYDRATASE"/>
    <property type="match status" value="1"/>
</dbReference>
<feature type="domain" description="THIF-type NAD/FAD binding fold" evidence="1">
    <location>
        <begin position="9"/>
        <end position="228"/>
    </location>
</feature>
<dbReference type="EMBL" id="DVMJ01000096">
    <property type="protein sequence ID" value="HIU14550.1"/>
    <property type="molecule type" value="Genomic_DNA"/>
</dbReference>
<reference evidence="2" key="1">
    <citation type="submission" date="2020-10" db="EMBL/GenBank/DDBJ databases">
        <authorList>
            <person name="Gilroy R."/>
        </authorList>
    </citation>
    <scope>NUCLEOTIDE SEQUENCE</scope>
    <source>
        <strain evidence="2">CHK195-11698</strain>
    </source>
</reference>
<reference evidence="2" key="2">
    <citation type="journal article" date="2021" name="PeerJ">
        <title>Extensive microbial diversity within the chicken gut microbiome revealed by metagenomics and culture.</title>
        <authorList>
            <person name="Gilroy R."/>
            <person name="Ravi A."/>
            <person name="Getino M."/>
            <person name="Pursley I."/>
            <person name="Horton D.L."/>
            <person name="Alikhan N.F."/>
            <person name="Baker D."/>
            <person name="Gharbi K."/>
            <person name="Hall N."/>
            <person name="Watson M."/>
            <person name="Adriaenssens E.M."/>
            <person name="Foster-Nyarko E."/>
            <person name="Jarju S."/>
            <person name="Secka A."/>
            <person name="Antonio M."/>
            <person name="Oren A."/>
            <person name="Chaudhuri R.R."/>
            <person name="La Ragione R."/>
            <person name="Hildebrand F."/>
            <person name="Pallen M.J."/>
        </authorList>
    </citation>
    <scope>NUCLEOTIDE SEQUENCE</scope>
    <source>
        <strain evidence="2">CHK195-11698</strain>
    </source>
</reference>
<proteinExistence type="predicted"/>
<evidence type="ECO:0000259" key="1">
    <source>
        <dbReference type="Pfam" id="PF00899"/>
    </source>
</evidence>
<dbReference type="PANTHER" id="PTHR43267:SF1">
    <property type="entry name" value="TRNA THREONYLCARBAMOYLADENOSINE DEHYDRATASE"/>
    <property type="match status" value="1"/>
</dbReference>
<protein>
    <submittedName>
        <fullName evidence="2">tRNA threonylcarbamoyladenosine dehydratase</fullName>
    </submittedName>
</protein>
<comment type="caution">
    <text evidence="2">The sequence shown here is derived from an EMBL/GenBank/DDBJ whole genome shotgun (WGS) entry which is preliminary data.</text>
</comment>
<dbReference type="GO" id="GO:0061503">
    <property type="term" value="F:tRNA threonylcarbamoyladenosine dehydratase"/>
    <property type="evidence" value="ECO:0007669"/>
    <property type="project" value="TreeGrafter"/>
</dbReference>
<dbReference type="AlphaFoldDB" id="A0A9D1HPW6"/>
<dbReference type="CDD" id="cd00755">
    <property type="entry name" value="YgdL_like"/>
    <property type="match status" value="1"/>
</dbReference>
<name>A0A9D1HPW6_9FIRM</name>
<dbReference type="Pfam" id="PF00899">
    <property type="entry name" value="ThiF"/>
    <property type="match status" value="1"/>
</dbReference>
<organism evidence="2 3">
    <name type="scientific">Candidatus Fimiplasma intestinipullorum</name>
    <dbReference type="NCBI Taxonomy" id="2840825"/>
    <lineage>
        <taxon>Bacteria</taxon>
        <taxon>Bacillati</taxon>
        <taxon>Bacillota</taxon>
        <taxon>Clostridia</taxon>
        <taxon>Eubacteriales</taxon>
        <taxon>Candidatus Fimiplasma</taxon>
    </lineage>
</organism>
<accession>A0A9D1HPW6</accession>
<sequence length="231" mass="25468">METADTRTIGVIGTEPFLRLQKSHVLVFGIGGVGGYCAEALVRSGIGELTIVDHDCVSVSNLNRQLIALHSTLGEKKVDVMSRRLKDIRPDLKIHAVDAFYLPDHGMDPLFDKVDYIVDAIDTITAKLDLVEKAKQYQIPLISCMGTGNKMDPSQLKVADIYATHTCPLCRVMRHELRKRNIDRLKVVFSEETPHKAVSDMGRTPGSLVFVPGSAGLLLASEVVRDLMKKS</sequence>
<dbReference type="InterPro" id="IPR035985">
    <property type="entry name" value="Ubiquitin-activating_enz"/>
</dbReference>
<evidence type="ECO:0000313" key="2">
    <source>
        <dbReference type="EMBL" id="HIU14550.1"/>
    </source>
</evidence>
<dbReference type="Proteomes" id="UP000824175">
    <property type="component" value="Unassembled WGS sequence"/>
</dbReference>
<evidence type="ECO:0000313" key="3">
    <source>
        <dbReference type="Proteomes" id="UP000824175"/>
    </source>
</evidence>
<dbReference type="SUPFAM" id="SSF69572">
    <property type="entry name" value="Activating enzymes of the ubiquitin-like proteins"/>
    <property type="match status" value="1"/>
</dbReference>
<dbReference type="GO" id="GO:0008641">
    <property type="term" value="F:ubiquitin-like modifier activating enzyme activity"/>
    <property type="evidence" value="ECO:0007669"/>
    <property type="project" value="InterPro"/>
</dbReference>